<dbReference type="Proteomes" id="UP000574369">
    <property type="component" value="Unassembled WGS sequence"/>
</dbReference>
<accession>A0ABR6GVL3</accession>
<evidence type="ECO:0000313" key="3">
    <source>
        <dbReference type="Proteomes" id="UP000574369"/>
    </source>
</evidence>
<proteinExistence type="predicted"/>
<feature type="region of interest" description="Disordered" evidence="1">
    <location>
        <begin position="100"/>
        <end position="162"/>
    </location>
</feature>
<sequence length="233" mass="23349">MAVLEERYEKSEAGRAEIKTRALVQGRIARNLLLVIDPSKTGGQWLGMVQGATPADLELLLQHRLVSPAAVRAPVGGPGAGASAGSAGATAIGTPMGVAGDPGGASTGRGAGALSASGAASPRAASSGSAPSTGPASVTATGGQGAASRPMPGSSTRPMGAPVSSLDFQQLYTALTVFAKQQGLLKGYRMALEVEQCADFEQLQTLALDVVDRVRATKGDAAAHELRATLGFN</sequence>
<evidence type="ECO:0000256" key="1">
    <source>
        <dbReference type="SAM" id="MobiDB-lite"/>
    </source>
</evidence>
<gene>
    <name evidence="2" type="ORF">FHS28_003500</name>
</gene>
<dbReference type="EMBL" id="JACHXO010000006">
    <property type="protein sequence ID" value="MBB3196090.1"/>
    <property type="molecule type" value="Genomic_DNA"/>
</dbReference>
<dbReference type="RefSeq" id="WP_088453317.1">
    <property type="nucleotide sequence ID" value="NZ_JACHXO010000006.1"/>
</dbReference>
<feature type="compositionally biased region" description="Low complexity" evidence="1">
    <location>
        <begin position="112"/>
        <end position="137"/>
    </location>
</feature>
<evidence type="ECO:0000313" key="2">
    <source>
        <dbReference type="EMBL" id="MBB3196090.1"/>
    </source>
</evidence>
<reference evidence="2 3" key="1">
    <citation type="submission" date="2020-08" db="EMBL/GenBank/DDBJ databases">
        <title>Genomic Encyclopedia of Type Strains, Phase III (KMG-III): the genomes of soil and plant-associated and newly described type strains.</title>
        <authorList>
            <person name="Whitman W."/>
        </authorList>
    </citation>
    <scope>NUCLEOTIDE SEQUENCE [LARGE SCALE GENOMIC DNA]</scope>
    <source>
        <strain evidence="2 3">CECT 7247</strain>
    </source>
</reference>
<evidence type="ECO:0008006" key="4">
    <source>
        <dbReference type="Google" id="ProtNLM"/>
    </source>
</evidence>
<protein>
    <recommendedName>
        <fullName evidence="4">Proline-rich protein</fullName>
    </recommendedName>
</protein>
<keyword evidence="3" id="KW-1185">Reference proteome</keyword>
<name>A0ABR6GVL3_9BURK</name>
<comment type="caution">
    <text evidence="2">The sequence shown here is derived from an EMBL/GenBank/DDBJ whole genome shotgun (WGS) entry which is preliminary data.</text>
</comment>
<feature type="compositionally biased region" description="Gly residues" evidence="1">
    <location>
        <begin position="100"/>
        <end position="111"/>
    </location>
</feature>
<organism evidence="2 3">
    <name type="scientific">Roseateles terrae</name>
    <dbReference type="NCBI Taxonomy" id="431060"/>
    <lineage>
        <taxon>Bacteria</taxon>
        <taxon>Pseudomonadati</taxon>
        <taxon>Pseudomonadota</taxon>
        <taxon>Betaproteobacteria</taxon>
        <taxon>Burkholderiales</taxon>
        <taxon>Sphaerotilaceae</taxon>
        <taxon>Roseateles</taxon>
    </lineage>
</organism>